<keyword evidence="7 16" id="KW-0732">Signal</keyword>
<feature type="domain" description="TonB-dependent receptor-like beta-barrel" evidence="17">
    <location>
        <begin position="242"/>
        <end position="674"/>
    </location>
</feature>
<feature type="chain" id="PRO_5046710724" evidence="16">
    <location>
        <begin position="27"/>
        <end position="705"/>
    </location>
</feature>
<dbReference type="Pfam" id="PF07715">
    <property type="entry name" value="Plug"/>
    <property type="match status" value="1"/>
</dbReference>
<evidence type="ECO:0000256" key="13">
    <source>
        <dbReference type="ARBA" id="ARBA00023237"/>
    </source>
</evidence>
<keyword evidence="10 15" id="KW-0798">TonB box</keyword>
<dbReference type="EMBL" id="JAYWLC010000003">
    <property type="protein sequence ID" value="MER5171213.1"/>
    <property type="molecule type" value="Genomic_DNA"/>
</dbReference>
<evidence type="ECO:0000256" key="14">
    <source>
        <dbReference type="PROSITE-ProRule" id="PRU01360"/>
    </source>
</evidence>
<keyword evidence="20" id="KW-1185">Reference proteome</keyword>
<keyword evidence="12 19" id="KW-0675">Receptor</keyword>
<keyword evidence="9" id="KW-0406">Ion transport</keyword>
<keyword evidence="3 14" id="KW-0813">Transport</keyword>
<evidence type="ECO:0000256" key="16">
    <source>
        <dbReference type="SAM" id="SignalP"/>
    </source>
</evidence>
<evidence type="ECO:0000256" key="12">
    <source>
        <dbReference type="ARBA" id="ARBA00023170"/>
    </source>
</evidence>
<evidence type="ECO:0000313" key="20">
    <source>
        <dbReference type="Proteomes" id="UP001438953"/>
    </source>
</evidence>
<evidence type="ECO:0000256" key="7">
    <source>
        <dbReference type="ARBA" id="ARBA00022729"/>
    </source>
</evidence>
<keyword evidence="13 14" id="KW-0998">Cell outer membrane</keyword>
<comment type="caution">
    <text evidence="19">The sequence shown here is derived from an EMBL/GenBank/DDBJ whole genome shotgun (WGS) entry which is preliminary data.</text>
</comment>
<dbReference type="InterPro" id="IPR039426">
    <property type="entry name" value="TonB-dep_rcpt-like"/>
</dbReference>
<comment type="subcellular location">
    <subcellularLocation>
        <location evidence="1 14">Cell outer membrane</location>
        <topology evidence="1 14">Multi-pass membrane protein</topology>
    </subcellularLocation>
</comment>
<evidence type="ECO:0000256" key="15">
    <source>
        <dbReference type="RuleBase" id="RU003357"/>
    </source>
</evidence>
<dbReference type="InterPro" id="IPR037066">
    <property type="entry name" value="Plug_dom_sf"/>
</dbReference>
<evidence type="ECO:0000256" key="4">
    <source>
        <dbReference type="ARBA" id="ARBA00022452"/>
    </source>
</evidence>
<reference evidence="19 20" key="1">
    <citation type="submission" date="2024-06" db="EMBL/GenBank/DDBJ databases">
        <title>Thioclava kandeliae sp. nov. from a rhizosphere soil sample of Kandelia candel in a mangrove.</title>
        <authorList>
            <person name="Mu T."/>
        </authorList>
    </citation>
    <scope>NUCLEOTIDE SEQUENCE [LARGE SCALE GENOMIC DNA]</scope>
    <source>
        <strain evidence="19 20">CPCC 100088</strain>
    </source>
</reference>
<gene>
    <name evidence="19" type="ORF">VSX56_05425</name>
</gene>
<name>A0ABV1SE90_9RHOB</name>
<dbReference type="PANTHER" id="PTHR32552">
    <property type="entry name" value="FERRICHROME IRON RECEPTOR-RELATED"/>
    <property type="match status" value="1"/>
</dbReference>
<dbReference type="InterPro" id="IPR036942">
    <property type="entry name" value="Beta-barrel_TonB_sf"/>
</dbReference>
<evidence type="ECO:0000256" key="10">
    <source>
        <dbReference type="ARBA" id="ARBA00023077"/>
    </source>
</evidence>
<evidence type="ECO:0000259" key="17">
    <source>
        <dbReference type="Pfam" id="PF00593"/>
    </source>
</evidence>
<proteinExistence type="inferred from homology"/>
<dbReference type="SUPFAM" id="SSF56935">
    <property type="entry name" value="Porins"/>
    <property type="match status" value="1"/>
</dbReference>
<evidence type="ECO:0000256" key="9">
    <source>
        <dbReference type="ARBA" id="ARBA00023065"/>
    </source>
</evidence>
<dbReference type="Gene3D" id="2.170.130.10">
    <property type="entry name" value="TonB-dependent receptor, plug domain"/>
    <property type="match status" value="1"/>
</dbReference>
<evidence type="ECO:0000256" key="3">
    <source>
        <dbReference type="ARBA" id="ARBA00022448"/>
    </source>
</evidence>
<keyword evidence="11 14" id="KW-0472">Membrane</keyword>
<feature type="signal peptide" evidence="16">
    <location>
        <begin position="1"/>
        <end position="26"/>
    </location>
</feature>
<dbReference type="NCBIfam" id="TIGR01783">
    <property type="entry name" value="TonB-siderophor"/>
    <property type="match status" value="1"/>
</dbReference>
<dbReference type="Pfam" id="PF00593">
    <property type="entry name" value="TonB_dep_Rec_b-barrel"/>
    <property type="match status" value="1"/>
</dbReference>
<feature type="domain" description="TonB-dependent receptor plug" evidence="18">
    <location>
        <begin position="69"/>
        <end position="169"/>
    </location>
</feature>
<keyword evidence="4 14" id="KW-1134">Transmembrane beta strand</keyword>
<dbReference type="PROSITE" id="PS52016">
    <property type="entry name" value="TONB_DEPENDENT_REC_3"/>
    <property type="match status" value="1"/>
</dbReference>
<keyword evidence="5" id="KW-0410">Iron transport</keyword>
<keyword evidence="8" id="KW-0408">Iron</keyword>
<organism evidence="19 20">
    <name type="scientific">Thioclava kandeliae</name>
    <dbReference type="NCBI Taxonomy" id="3070818"/>
    <lineage>
        <taxon>Bacteria</taxon>
        <taxon>Pseudomonadati</taxon>
        <taxon>Pseudomonadota</taxon>
        <taxon>Alphaproteobacteria</taxon>
        <taxon>Rhodobacterales</taxon>
        <taxon>Paracoccaceae</taxon>
        <taxon>Thioclava</taxon>
    </lineage>
</organism>
<evidence type="ECO:0000256" key="11">
    <source>
        <dbReference type="ARBA" id="ARBA00023136"/>
    </source>
</evidence>
<dbReference type="InterPro" id="IPR012910">
    <property type="entry name" value="Plug_dom"/>
</dbReference>
<dbReference type="Gene3D" id="2.40.170.20">
    <property type="entry name" value="TonB-dependent receptor, beta-barrel domain"/>
    <property type="match status" value="1"/>
</dbReference>
<evidence type="ECO:0000313" key="19">
    <source>
        <dbReference type="EMBL" id="MER5171213.1"/>
    </source>
</evidence>
<evidence type="ECO:0000256" key="8">
    <source>
        <dbReference type="ARBA" id="ARBA00023004"/>
    </source>
</evidence>
<sequence>MSLRCTLLTGTSLAAFSLAFGTTGFAQSTTDLVALDEIVVTGSGDTTAPVAGYVANDSSTATKTATPILEVPQSVSVITGDQIEDQGATTLGDTLGYSAGILAEPYGTDPRFDAPVIRGFDGANAQFLNGLRILRAQGAPSFEIYSTERIEILKGPASVLYGSGIPGGVINQVQKRAYNADFAEAGVGVGSPKSNEVFLDWNKALSDDVSARVTAVARDSEGNVDEIKNTRGYLGLATRWTPQDGTEIQFLGSYQGDRPVSPVGVPYNLLGQVDDDRLRSFYFGDTGADDSDRTTANIGFEVKQDLGAGWQLQGGFRYQDLDWDYEAPYTSNTVADGDTITRGISYNGEHSQTADLDLRATNTFTFGQVTHSVLVGAEQRRFDSSISTEFAYMDSLSLSNPIYDGGNPTAPWYTSQTDLVLKQSSLYGQDEITWGNWHGSLALRHDWISQSGTQVTNYGNSDLGIDAEATTGRVGLSYLFDNGMAPYASYATSFDVPSTGADIDGNALEPTKGKQWELGVKYQPAGFDGLFSVAAFDLTQSNVSSSVVENGISGTRQIGEVRSKGIEIEATANLAHNWNLRGSYTWNETEQTKGDNIGNELGNAPEHSANLWLTHEFTQGQLEGLSLGGGIRYIGARYNDAANTYKLDDVTLLDLSAGYDLSADTSLALNVSNVTDKAYVASCSAYYGCYYGDGRTVQLRLTHKW</sequence>
<evidence type="ECO:0000259" key="18">
    <source>
        <dbReference type="Pfam" id="PF07715"/>
    </source>
</evidence>
<evidence type="ECO:0000256" key="1">
    <source>
        <dbReference type="ARBA" id="ARBA00004571"/>
    </source>
</evidence>
<dbReference type="PANTHER" id="PTHR32552:SF68">
    <property type="entry name" value="FERRICHROME OUTER MEMBRANE TRANSPORTER_PHAGE RECEPTOR"/>
    <property type="match status" value="1"/>
</dbReference>
<evidence type="ECO:0000256" key="5">
    <source>
        <dbReference type="ARBA" id="ARBA00022496"/>
    </source>
</evidence>
<evidence type="ECO:0000256" key="2">
    <source>
        <dbReference type="ARBA" id="ARBA00009810"/>
    </source>
</evidence>
<dbReference type="CDD" id="cd01347">
    <property type="entry name" value="ligand_gated_channel"/>
    <property type="match status" value="1"/>
</dbReference>
<accession>A0ABV1SE90</accession>
<evidence type="ECO:0000256" key="6">
    <source>
        <dbReference type="ARBA" id="ARBA00022692"/>
    </source>
</evidence>
<dbReference type="Proteomes" id="UP001438953">
    <property type="component" value="Unassembled WGS sequence"/>
</dbReference>
<dbReference type="RefSeq" id="WP_350935429.1">
    <property type="nucleotide sequence ID" value="NZ_JAYWLC010000003.1"/>
</dbReference>
<protein>
    <submittedName>
        <fullName evidence="19">TonB-dependent siderophore receptor</fullName>
    </submittedName>
</protein>
<keyword evidence="6 14" id="KW-0812">Transmembrane</keyword>
<comment type="similarity">
    <text evidence="2 14 15">Belongs to the TonB-dependent receptor family.</text>
</comment>
<dbReference type="InterPro" id="IPR000531">
    <property type="entry name" value="Beta-barrel_TonB"/>
</dbReference>
<dbReference type="InterPro" id="IPR010105">
    <property type="entry name" value="TonB_sidphr_rcpt"/>
</dbReference>